<keyword evidence="3" id="KW-0378">Hydrolase</keyword>
<dbReference type="FunFam" id="3.40.140.10:FF:000085">
    <property type="entry name" value="Mov34/MPN/PAD-1 family protein"/>
    <property type="match status" value="1"/>
</dbReference>
<dbReference type="InterPro" id="IPR037518">
    <property type="entry name" value="MPN"/>
</dbReference>
<evidence type="ECO:0000256" key="1">
    <source>
        <dbReference type="ARBA" id="ARBA00022670"/>
    </source>
</evidence>
<dbReference type="KEGG" id="tmr:Tmar_1104"/>
<dbReference type="GO" id="GO:0006508">
    <property type="term" value="P:proteolysis"/>
    <property type="evidence" value="ECO:0007669"/>
    <property type="project" value="UniProtKB-KW"/>
</dbReference>
<accession>E6SK76</accession>
<organism evidence="8 9">
    <name type="scientific">Thermaerobacter marianensis (strain ATCC 700841 / DSM 12885 / JCM 10246 / 7p75a)</name>
    <dbReference type="NCBI Taxonomy" id="644966"/>
    <lineage>
        <taxon>Bacteria</taxon>
        <taxon>Bacillati</taxon>
        <taxon>Bacillota</taxon>
        <taxon>Clostridia</taxon>
        <taxon>Eubacteriales</taxon>
        <taxon>Clostridiales Family XVII. Incertae Sedis</taxon>
        <taxon>Thermaerobacter</taxon>
    </lineage>
</organism>
<proteinExistence type="predicted"/>
<keyword evidence="4" id="KW-0862">Zinc</keyword>
<feature type="compositionally biased region" description="Gly residues" evidence="6">
    <location>
        <begin position="1"/>
        <end position="17"/>
    </location>
</feature>
<name>E6SK76_THEM7</name>
<evidence type="ECO:0000313" key="8">
    <source>
        <dbReference type="EMBL" id="ADU51217.1"/>
    </source>
</evidence>
<dbReference type="AlphaFoldDB" id="E6SK76"/>
<dbReference type="InterPro" id="IPR000555">
    <property type="entry name" value="JAMM/MPN+_dom"/>
</dbReference>
<dbReference type="Gene3D" id="3.40.140.10">
    <property type="entry name" value="Cytidine Deaminase, domain 2"/>
    <property type="match status" value="1"/>
</dbReference>
<dbReference type="HOGENOM" id="CLU_116765_1_0_9"/>
<evidence type="ECO:0000256" key="5">
    <source>
        <dbReference type="ARBA" id="ARBA00023049"/>
    </source>
</evidence>
<dbReference type="Proteomes" id="UP000008915">
    <property type="component" value="Chromosome"/>
</dbReference>
<keyword evidence="1" id="KW-0645">Protease</keyword>
<feature type="domain" description="MPN" evidence="7">
    <location>
        <begin position="22"/>
        <end position="143"/>
    </location>
</feature>
<dbReference type="RefSeq" id="WP_013495522.1">
    <property type="nucleotide sequence ID" value="NC_014831.1"/>
</dbReference>
<keyword evidence="2" id="KW-0479">Metal-binding</keyword>
<dbReference type="EMBL" id="CP002344">
    <property type="protein sequence ID" value="ADU51217.1"/>
    <property type="molecule type" value="Genomic_DNA"/>
</dbReference>
<evidence type="ECO:0000259" key="7">
    <source>
        <dbReference type="PROSITE" id="PS50249"/>
    </source>
</evidence>
<dbReference type="InterPro" id="IPR028090">
    <property type="entry name" value="JAB_dom_prok"/>
</dbReference>
<evidence type="ECO:0000256" key="4">
    <source>
        <dbReference type="ARBA" id="ARBA00022833"/>
    </source>
</evidence>
<keyword evidence="5" id="KW-0482">Metalloprotease</keyword>
<dbReference type="PANTHER" id="PTHR34858:SF1">
    <property type="entry name" value="CYSO-CYSTEINE PEPTIDASE"/>
    <property type="match status" value="1"/>
</dbReference>
<evidence type="ECO:0000313" key="9">
    <source>
        <dbReference type="Proteomes" id="UP000008915"/>
    </source>
</evidence>
<dbReference type="SMART" id="SM00232">
    <property type="entry name" value="JAB_MPN"/>
    <property type="match status" value="1"/>
</dbReference>
<dbReference type="InterPro" id="IPR051929">
    <property type="entry name" value="VirAsm_ModProt"/>
</dbReference>
<dbReference type="GO" id="GO:0008235">
    <property type="term" value="F:metalloexopeptidase activity"/>
    <property type="evidence" value="ECO:0007669"/>
    <property type="project" value="TreeGrafter"/>
</dbReference>
<dbReference type="GO" id="GO:0008270">
    <property type="term" value="F:zinc ion binding"/>
    <property type="evidence" value="ECO:0007669"/>
    <property type="project" value="TreeGrafter"/>
</dbReference>
<evidence type="ECO:0000256" key="3">
    <source>
        <dbReference type="ARBA" id="ARBA00022801"/>
    </source>
</evidence>
<dbReference type="PANTHER" id="PTHR34858">
    <property type="entry name" value="CYSO-CYSTEINE PEPTIDASE"/>
    <property type="match status" value="1"/>
</dbReference>
<gene>
    <name evidence="8" type="ordered locus">Tmar_1104</name>
</gene>
<protein>
    <submittedName>
        <fullName evidence="8">Mov34/MPN/PAD-1 family protein</fullName>
    </submittedName>
</protein>
<sequence length="154" mass="16721">MSGVAAGGGSTLPGRGEGAPPPLVLPRSMMEAMLAHARAEAPLEACGIVGGRDGRPVTFYPARNADRSPVRYTVDPEDQLRIFTTMDERGEELWAIFHSHPHSPAYPSATDVRFAYYPEAYYLIASLAAEPPVLRAFRIVDGRITEHRVMVGDG</sequence>
<evidence type="ECO:0000256" key="2">
    <source>
        <dbReference type="ARBA" id="ARBA00022723"/>
    </source>
</evidence>
<evidence type="ECO:0000256" key="6">
    <source>
        <dbReference type="SAM" id="MobiDB-lite"/>
    </source>
</evidence>
<reference evidence="8 9" key="1">
    <citation type="journal article" date="2010" name="Stand. Genomic Sci.">
        <title>Complete genome sequence of Thermaerobacter marianensis type strain (7p75a).</title>
        <authorList>
            <person name="Han C."/>
            <person name="Gu W."/>
            <person name="Zhang X."/>
            <person name="Lapidus A."/>
            <person name="Nolan M."/>
            <person name="Copeland A."/>
            <person name="Lucas S."/>
            <person name="Del Rio T.G."/>
            <person name="Tice H."/>
            <person name="Cheng J.F."/>
            <person name="Tapia R."/>
            <person name="Goodwin L."/>
            <person name="Pitluck S."/>
            <person name="Pagani I."/>
            <person name="Ivanova N."/>
            <person name="Mavromatis K."/>
            <person name="Mikhailova N."/>
            <person name="Pati A."/>
            <person name="Chen A."/>
            <person name="Palaniappan K."/>
            <person name="Land M."/>
            <person name="Hauser L."/>
            <person name="Chang Y.J."/>
            <person name="Jeffries C.D."/>
            <person name="Schneider S."/>
            <person name="Rohde M."/>
            <person name="Goker M."/>
            <person name="Pukall R."/>
            <person name="Woyke T."/>
            <person name="Bristow J."/>
            <person name="Eisen J.A."/>
            <person name="Markowitz V."/>
            <person name="Hugenholtz P."/>
            <person name="Kyrpides N.C."/>
            <person name="Klenk H.P."/>
            <person name="Detter J.C."/>
        </authorList>
    </citation>
    <scope>NUCLEOTIDE SEQUENCE [LARGE SCALE GENOMIC DNA]</scope>
    <source>
        <strain evidence="9">ATCC 700841 / DSM 12885 / JCM 10246 / 7p75a</strain>
    </source>
</reference>
<reference evidence="9" key="2">
    <citation type="journal article" date="2010" name="Stand. Genomic Sci.">
        <title>Complete genome sequence of Thermaerobacter marianensis type strain (7p75aT).</title>
        <authorList>
            <person name="Han C."/>
            <person name="Gu W."/>
            <person name="Zhang X."/>
            <person name="Lapidus A."/>
            <person name="Nolan M."/>
            <person name="Copeland A."/>
            <person name="Lucas S."/>
            <person name="Glavina Del Rio T."/>
            <person name="Tice H."/>
            <person name="Cheng J."/>
            <person name="Tapia R."/>
            <person name="Goodwin L."/>
            <person name="Pitluck S."/>
            <person name="Pagani I."/>
            <person name="Ivanova N."/>
            <person name="Mavromatis K."/>
            <person name="Mikhailova N."/>
            <person name="Pati A."/>
            <person name="Chen A."/>
            <person name="Palaniappan K."/>
            <person name="Land M."/>
            <person name="Hauser L."/>
            <person name="Chang Y."/>
            <person name="Jeffries C."/>
            <person name="Schneider S."/>
            <person name="Rohde M."/>
            <person name="Goker M."/>
            <person name="Pukall R."/>
            <person name="Woyke T."/>
            <person name="Bristow J."/>
            <person name="Eisen J."/>
            <person name="Markowitz V."/>
            <person name="Hugenholtz P."/>
            <person name="Kyrpides N."/>
            <person name="Klenk H."/>
            <person name="Detter J."/>
        </authorList>
    </citation>
    <scope>NUCLEOTIDE SEQUENCE [LARGE SCALE GENOMIC DNA]</scope>
    <source>
        <strain evidence="9">ATCC 700841 / DSM 12885 / JCM 10246 / 7p75a</strain>
    </source>
</reference>
<dbReference type="SUPFAM" id="SSF102712">
    <property type="entry name" value="JAB1/MPN domain"/>
    <property type="match status" value="1"/>
</dbReference>
<keyword evidence="9" id="KW-1185">Reference proteome</keyword>
<dbReference type="PROSITE" id="PS50249">
    <property type="entry name" value="MPN"/>
    <property type="match status" value="1"/>
</dbReference>
<feature type="region of interest" description="Disordered" evidence="6">
    <location>
        <begin position="1"/>
        <end position="22"/>
    </location>
</feature>
<dbReference type="STRING" id="644966.Tmar_1104"/>
<dbReference type="CDD" id="cd08070">
    <property type="entry name" value="MPN_like"/>
    <property type="match status" value="1"/>
</dbReference>
<dbReference type="Pfam" id="PF14464">
    <property type="entry name" value="Prok-JAB"/>
    <property type="match status" value="1"/>
</dbReference>
<dbReference type="eggNOG" id="COG1310">
    <property type="taxonomic scope" value="Bacteria"/>
</dbReference>